<name>A0AA48KQD8_9ALTE</name>
<dbReference type="KEGG" id="pmaw:MACH26_31870"/>
<feature type="domain" description="Sulfotransferase" evidence="2">
    <location>
        <begin position="5"/>
        <end position="252"/>
    </location>
</feature>
<dbReference type="EMBL" id="AP027272">
    <property type="protein sequence ID" value="BDX07666.1"/>
    <property type="molecule type" value="Genomic_DNA"/>
</dbReference>
<organism evidence="3 4">
    <name type="scientific">Planctobacterium marinum</name>
    <dbReference type="NCBI Taxonomy" id="1631968"/>
    <lineage>
        <taxon>Bacteria</taxon>
        <taxon>Pseudomonadati</taxon>
        <taxon>Pseudomonadota</taxon>
        <taxon>Gammaproteobacteria</taxon>
        <taxon>Alteromonadales</taxon>
        <taxon>Alteromonadaceae</taxon>
        <taxon>Planctobacterium</taxon>
    </lineage>
</organism>
<evidence type="ECO:0000259" key="2">
    <source>
        <dbReference type="Pfam" id="PF00685"/>
    </source>
</evidence>
<dbReference type="InterPro" id="IPR000863">
    <property type="entry name" value="Sulfotransferase_dom"/>
</dbReference>
<proteinExistence type="predicted"/>
<dbReference type="AlphaFoldDB" id="A0AA48KQD8"/>
<evidence type="ECO:0000313" key="3">
    <source>
        <dbReference type="EMBL" id="BDX07666.1"/>
    </source>
</evidence>
<dbReference type="Gene3D" id="3.40.50.300">
    <property type="entry name" value="P-loop containing nucleotide triphosphate hydrolases"/>
    <property type="match status" value="1"/>
</dbReference>
<evidence type="ECO:0000256" key="1">
    <source>
        <dbReference type="ARBA" id="ARBA00022679"/>
    </source>
</evidence>
<dbReference type="InterPro" id="IPR026634">
    <property type="entry name" value="TPST-like"/>
</dbReference>
<dbReference type="RefSeq" id="WP_338293740.1">
    <property type="nucleotide sequence ID" value="NZ_AP027272.1"/>
</dbReference>
<gene>
    <name evidence="3" type="ORF">MACH26_31870</name>
</gene>
<keyword evidence="1" id="KW-0808">Transferase</keyword>
<reference evidence="3" key="1">
    <citation type="submission" date="2023-01" db="EMBL/GenBank/DDBJ databases">
        <title>Complete genome sequence of Planctobacterium marinum strain Dej080120_11.</title>
        <authorList>
            <person name="Ueki S."/>
            <person name="Maruyama F."/>
        </authorList>
    </citation>
    <scope>NUCLEOTIDE SEQUENCE</scope>
    <source>
        <strain evidence="3">Dej080120_11</strain>
    </source>
</reference>
<dbReference type="Proteomes" id="UP001333710">
    <property type="component" value="Chromosome"/>
</dbReference>
<sequence length="292" mass="33730">MSGLTPVFLIGAGRSGTKFLRSVLSASRYVVSVPYDVGYVWRYGNESVPHDELLPSHVNASIKKYIRNELPKLVDSASTKKPLFLLEKSVPNSLRPAFLYEIYPEAKFIHLVRDGRAVTESSIRQWKSSPERGYLLKKLRYFPLKNYRYAIWYIVNMLKGIFLKRGQMTWGPRYNGIDEDARALTVELVCARQWRKCIEIAEEQLKVVPKSQVFDINYDKMMEDESVIRELVDFIGLEDAEQVLERFKITVQPTNKDKWRRSLTKGQLEEVNGEVAGTIEKLMKQGKLSQSK</sequence>
<protein>
    <recommendedName>
        <fullName evidence="2">Sulfotransferase domain-containing protein</fullName>
    </recommendedName>
</protein>
<dbReference type="SUPFAM" id="SSF52540">
    <property type="entry name" value="P-loop containing nucleoside triphosphate hydrolases"/>
    <property type="match status" value="1"/>
</dbReference>
<dbReference type="GO" id="GO:0008476">
    <property type="term" value="F:protein-tyrosine sulfotransferase activity"/>
    <property type="evidence" value="ECO:0007669"/>
    <property type="project" value="InterPro"/>
</dbReference>
<evidence type="ECO:0000313" key="4">
    <source>
        <dbReference type="Proteomes" id="UP001333710"/>
    </source>
</evidence>
<dbReference type="PANTHER" id="PTHR12788">
    <property type="entry name" value="PROTEIN-TYROSINE SULFOTRANSFERASE 2"/>
    <property type="match status" value="1"/>
</dbReference>
<dbReference type="InterPro" id="IPR027417">
    <property type="entry name" value="P-loop_NTPase"/>
</dbReference>
<keyword evidence="4" id="KW-1185">Reference proteome</keyword>
<accession>A0AA48KQD8</accession>
<dbReference type="Pfam" id="PF00685">
    <property type="entry name" value="Sulfotransfer_1"/>
    <property type="match status" value="1"/>
</dbReference>
<dbReference type="PANTHER" id="PTHR12788:SF10">
    <property type="entry name" value="PROTEIN-TYROSINE SULFOTRANSFERASE"/>
    <property type="match status" value="1"/>
</dbReference>